<evidence type="ECO:0000313" key="1">
    <source>
        <dbReference type="EMBL" id="MET1255468.1"/>
    </source>
</evidence>
<dbReference type="EMBL" id="JBEVCJ010000010">
    <property type="protein sequence ID" value="MET1255468.1"/>
    <property type="molecule type" value="Genomic_DNA"/>
</dbReference>
<dbReference type="HAMAP" id="MF_00409">
    <property type="entry name" value="LpxK"/>
    <property type="match status" value="1"/>
</dbReference>
<accession>A0ABV2BU62</accession>
<comment type="caution">
    <text evidence="1">The sequence shown here is derived from an EMBL/GenBank/DDBJ whole genome shotgun (WGS) entry which is preliminary data.</text>
</comment>
<gene>
    <name evidence="1" type="primary">lpxK</name>
    <name evidence="1" type="ORF">ABVT43_10050</name>
</gene>
<dbReference type="GO" id="GO:0009029">
    <property type="term" value="F:lipid-A 4'-kinase activity"/>
    <property type="evidence" value="ECO:0007669"/>
    <property type="project" value="UniProtKB-EC"/>
</dbReference>
<keyword evidence="2" id="KW-1185">Reference proteome</keyword>
<dbReference type="EC" id="2.7.1.130" evidence="1"/>
<evidence type="ECO:0000313" key="2">
    <source>
        <dbReference type="Proteomes" id="UP001548189"/>
    </source>
</evidence>
<dbReference type="SUPFAM" id="SSF52540">
    <property type="entry name" value="P-loop containing nucleoside triphosphate hydrolases"/>
    <property type="match status" value="1"/>
</dbReference>
<dbReference type="NCBIfam" id="TIGR00682">
    <property type="entry name" value="lpxK"/>
    <property type="match status" value="1"/>
</dbReference>
<keyword evidence="1" id="KW-0808">Transferase</keyword>
<organism evidence="1 2">
    <name type="scientific">Aliikangiella maris</name>
    <dbReference type="NCBI Taxonomy" id="3162458"/>
    <lineage>
        <taxon>Bacteria</taxon>
        <taxon>Pseudomonadati</taxon>
        <taxon>Pseudomonadota</taxon>
        <taxon>Gammaproteobacteria</taxon>
        <taxon>Oceanospirillales</taxon>
        <taxon>Pleioneaceae</taxon>
        <taxon>Aliikangiella</taxon>
    </lineage>
</organism>
<dbReference type="PANTHER" id="PTHR42724:SF1">
    <property type="entry name" value="TETRAACYLDISACCHARIDE 4'-KINASE, MITOCHONDRIAL-RELATED"/>
    <property type="match status" value="1"/>
</dbReference>
<reference evidence="1 2" key="1">
    <citation type="submission" date="2024-06" db="EMBL/GenBank/DDBJ databases">
        <authorList>
            <person name="Li F."/>
        </authorList>
    </citation>
    <scope>NUCLEOTIDE SEQUENCE [LARGE SCALE GENOMIC DNA]</scope>
    <source>
        <strain evidence="1 2">GXAS 311</strain>
    </source>
</reference>
<dbReference type="InterPro" id="IPR003758">
    <property type="entry name" value="LpxK"/>
</dbReference>
<dbReference type="InterPro" id="IPR027417">
    <property type="entry name" value="P-loop_NTPase"/>
</dbReference>
<proteinExistence type="inferred from homology"/>
<sequence length="352" mass="40086">MRFIEVIEKFWYSRRWYHILIFPLSIPFYLLVWFKYFFYRRGIFSSASSRVPVLVVGNLSVGGTGKTPFISFLTQVLVQNGYRVGIVSRGYGAKITQFPHVISTHDSVAQIGDEAYMQFQKLGVPMAIAPQRAQAVNSLSREFDLDVIISDDGLQHYAMAREFEVLLVDGQRGLGNQMVLPFGPLREPSTRIKTVNWVVVNQNPTIMSHSQHQLKQQLLNYGKPLSYMTIKPVALVHLASNEAVTMNNLKDQSVTAVCGIGNPTRFFETLAPLCQKIDQVVFSDHHEFCASDFVEFDAQTVVMTEKDAVKCHAFAQQNWYYLKISATLNQSDTIELFNLLEQQILQHKPKPR</sequence>
<dbReference type="Proteomes" id="UP001548189">
    <property type="component" value="Unassembled WGS sequence"/>
</dbReference>
<protein>
    <submittedName>
        <fullName evidence="1">Tetraacyldisaccharide 4'-kinase</fullName>
        <ecNumber evidence="1">2.7.1.130</ecNumber>
    </submittedName>
</protein>
<dbReference type="Pfam" id="PF02606">
    <property type="entry name" value="LpxK"/>
    <property type="match status" value="1"/>
</dbReference>
<dbReference type="PANTHER" id="PTHR42724">
    <property type="entry name" value="TETRAACYLDISACCHARIDE 4'-KINASE"/>
    <property type="match status" value="1"/>
</dbReference>
<name>A0ABV2BU62_9GAMM</name>